<proteinExistence type="predicted"/>
<gene>
    <name evidence="2" type="ORF">TIFTF001_056267</name>
</gene>
<dbReference type="Proteomes" id="UP001187192">
    <property type="component" value="Unassembled WGS sequence"/>
</dbReference>
<evidence type="ECO:0000256" key="1">
    <source>
        <dbReference type="SAM" id="MobiDB-lite"/>
    </source>
</evidence>
<evidence type="ECO:0000313" key="2">
    <source>
        <dbReference type="EMBL" id="GMN75733.1"/>
    </source>
</evidence>
<reference evidence="2" key="1">
    <citation type="submission" date="2023-07" db="EMBL/GenBank/DDBJ databases">
        <title>draft genome sequence of fig (Ficus carica).</title>
        <authorList>
            <person name="Takahashi T."/>
            <person name="Nishimura K."/>
        </authorList>
    </citation>
    <scope>NUCLEOTIDE SEQUENCE</scope>
</reference>
<dbReference type="EMBL" id="BTGU01020180">
    <property type="protein sequence ID" value="GMN75733.1"/>
    <property type="molecule type" value="Genomic_DNA"/>
</dbReference>
<dbReference type="AlphaFoldDB" id="A0AA88EJP0"/>
<evidence type="ECO:0000313" key="3">
    <source>
        <dbReference type="Proteomes" id="UP001187192"/>
    </source>
</evidence>
<feature type="compositionally biased region" description="Basic and acidic residues" evidence="1">
    <location>
        <begin position="7"/>
        <end position="25"/>
    </location>
</feature>
<comment type="caution">
    <text evidence="2">The sequence shown here is derived from an EMBL/GenBank/DDBJ whole genome shotgun (WGS) entry which is preliminary data.</text>
</comment>
<sequence length="25" mass="2929">MLKRKQGKIEVKESKKPKSSVEEKI</sequence>
<organism evidence="2 3">
    <name type="scientific">Ficus carica</name>
    <name type="common">Common fig</name>
    <dbReference type="NCBI Taxonomy" id="3494"/>
    <lineage>
        <taxon>Eukaryota</taxon>
        <taxon>Viridiplantae</taxon>
        <taxon>Streptophyta</taxon>
        <taxon>Embryophyta</taxon>
        <taxon>Tracheophyta</taxon>
        <taxon>Spermatophyta</taxon>
        <taxon>Magnoliopsida</taxon>
        <taxon>eudicotyledons</taxon>
        <taxon>Gunneridae</taxon>
        <taxon>Pentapetalae</taxon>
        <taxon>rosids</taxon>
        <taxon>fabids</taxon>
        <taxon>Rosales</taxon>
        <taxon>Moraceae</taxon>
        <taxon>Ficeae</taxon>
        <taxon>Ficus</taxon>
    </lineage>
</organism>
<protein>
    <submittedName>
        <fullName evidence="2">Uncharacterized protein</fullName>
    </submittedName>
</protein>
<name>A0AA88EJP0_FICCA</name>
<feature type="non-terminal residue" evidence="2">
    <location>
        <position position="25"/>
    </location>
</feature>
<accession>A0AA88EJP0</accession>
<keyword evidence="3" id="KW-1185">Reference proteome</keyword>
<feature type="region of interest" description="Disordered" evidence="1">
    <location>
        <begin position="1"/>
        <end position="25"/>
    </location>
</feature>